<feature type="transmembrane region" description="Helical" evidence="1">
    <location>
        <begin position="24"/>
        <end position="44"/>
    </location>
</feature>
<protein>
    <submittedName>
        <fullName evidence="2">Uncharacterized protein</fullName>
    </submittedName>
</protein>
<sequence>MAHRRGLIEQTEELLRMRLGNRSWLVSGAAVIVGIGGMVTLALCMTGGAPATTRCATHEAGALFCSSRWLFALEIVNGTDRRKAWTLAIDPQCRSDVPL</sequence>
<keyword evidence="3" id="KW-1185">Reference proteome</keyword>
<accession>A0ABW8JD49</accession>
<keyword evidence="1" id="KW-0812">Transmembrane</keyword>
<organism evidence="2 3">
    <name type="scientific">Dyella jejuensis</name>
    <dbReference type="NCBI Taxonomy" id="1432009"/>
    <lineage>
        <taxon>Bacteria</taxon>
        <taxon>Pseudomonadati</taxon>
        <taxon>Pseudomonadota</taxon>
        <taxon>Gammaproteobacteria</taxon>
        <taxon>Lysobacterales</taxon>
        <taxon>Rhodanobacteraceae</taxon>
        <taxon>Dyella</taxon>
    </lineage>
</organism>
<keyword evidence="1" id="KW-0472">Membrane</keyword>
<evidence type="ECO:0000256" key="1">
    <source>
        <dbReference type="SAM" id="Phobius"/>
    </source>
</evidence>
<dbReference type="RefSeq" id="WP_404544303.1">
    <property type="nucleotide sequence ID" value="NZ_JADIKJ010000001.1"/>
</dbReference>
<dbReference type="EMBL" id="JADIKJ010000001">
    <property type="protein sequence ID" value="MFK2899011.1"/>
    <property type="molecule type" value="Genomic_DNA"/>
</dbReference>
<name>A0ABW8JD49_9GAMM</name>
<dbReference type="Proteomes" id="UP001620461">
    <property type="component" value="Unassembled WGS sequence"/>
</dbReference>
<keyword evidence="1" id="KW-1133">Transmembrane helix</keyword>
<comment type="caution">
    <text evidence="2">The sequence shown here is derived from an EMBL/GenBank/DDBJ whole genome shotgun (WGS) entry which is preliminary data.</text>
</comment>
<evidence type="ECO:0000313" key="2">
    <source>
        <dbReference type="EMBL" id="MFK2899011.1"/>
    </source>
</evidence>
<proteinExistence type="predicted"/>
<reference evidence="2 3" key="1">
    <citation type="submission" date="2020-10" db="EMBL/GenBank/DDBJ databases">
        <title>Phylogeny of dyella-like bacteria.</title>
        <authorList>
            <person name="Fu J."/>
        </authorList>
    </citation>
    <scope>NUCLEOTIDE SEQUENCE [LARGE SCALE GENOMIC DNA]</scope>
    <source>
        <strain evidence="2 3">JP1</strain>
    </source>
</reference>
<evidence type="ECO:0000313" key="3">
    <source>
        <dbReference type="Proteomes" id="UP001620461"/>
    </source>
</evidence>
<gene>
    <name evidence="2" type="ORF">ISP15_01500</name>
</gene>